<dbReference type="AlphaFoldDB" id="A0A848N5V1"/>
<dbReference type="SUPFAM" id="SSF51161">
    <property type="entry name" value="Trimeric LpxA-like enzymes"/>
    <property type="match status" value="1"/>
</dbReference>
<gene>
    <name evidence="1" type="ORF">HIO71_16425</name>
</gene>
<dbReference type="RefSeq" id="WP_169322260.1">
    <property type="nucleotide sequence ID" value="NZ_JABCJF010000010.1"/>
</dbReference>
<dbReference type="Gene3D" id="2.160.10.10">
    <property type="entry name" value="Hexapeptide repeat proteins"/>
    <property type="match status" value="1"/>
</dbReference>
<keyword evidence="1" id="KW-0012">Acyltransferase</keyword>
<dbReference type="InterPro" id="IPR001451">
    <property type="entry name" value="Hexapep"/>
</dbReference>
<accession>A0A848N5V1</accession>
<dbReference type="PANTHER" id="PTHR23416">
    <property type="entry name" value="SIALIC ACID SYNTHASE-RELATED"/>
    <property type="match status" value="1"/>
</dbReference>
<dbReference type="PANTHER" id="PTHR23416:SF78">
    <property type="entry name" value="LIPOPOLYSACCHARIDE BIOSYNTHESIS O-ACETYL TRANSFERASE WBBJ-RELATED"/>
    <property type="match status" value="1"/>
</dbReference>
<evidence type="ECO:0000313" key="1">
    <source>
        <dbReference type="EMBL" id="NMR35766.1"/>
    </source>
</evidence>
<sequence>MILFSLYDRLILYPLNKFKFGAFGLHSSLNNAIRIEKPKNIFIGEKVSIGKFAWLAANPLTGYKDCKLKIGNNTYIGNSAHIYCTKSIIIENSVLIADRVYISDNQHGFGDINRPIIDQPIVQLADVVIKEGSWIGENVCISGASIGKNSIIGANSVVTKDIPDYCIAVGAPAKIIKRYSVDKEAWLKTDDKGNFIEI</sequence>
<evidence type="ECO:0000313" key="2">
    <source>
        <dbReference type="Proteomes" id="UP000548067"/>
    </source>
</evidence>
<protein>
    <submittedName>
        <fullName evidence="1">Acyltransferase</fullName>
    </submittedName>
</protein>
<dbReference type="InterPro" id="IPR011004">
    <property type="entry name" value="Trimer_LpxA-like_sf"/>
</dbReference>
<dbReference type="Proteomes" id="UP000548067">
    <property type="component" value="Unassembled WGS sequence"/>
</dbReference>
<name>A0A848N5V1_9FLAO</name>
<dbReference type="CDD" id="cd04647">
    <property type="entry name" value="LbH_MAT_like"/>
    <property type="match status" value="1"/>
</dbReference>
<dbReference type="InterPro" id="IPR051159">
    <property type="entry name" value="Hexapeptide_acetyltransf"/>
</dbReference>
<proteinExistence type="predicted"/>
<keyword evidence="1" id="KW-0808">Transferase</keyword>
<dbReference type="EMBL" id="JABCJF010000010">
    <property type="protein sequence ID" value="NMR35766.1"/>
    <property type="molecule type" value="Genomic_DNA"/>
</dbReference>
<reference evidence="1 2" key="1">
    <citation type="submission" date="2020-04" db="EMBL/GenBank/DDBJ databases">
        <title>Genome analysis and antimicrobial resistance characteristics of Chryseobacterium aquaticum isolated from farmed salmonids.</title>
        <authorList>
            <person name="Saticioglu I.B."/>
            <person name="Duman M."/>
            <person name="Altun S."/>
        </authorList>
    </citation>
    <scope>NUCLEOTIDE SEQUENCE [LARGE SCALE GENOMIC DNA]</scope>
    <source>
        <strain evidence="1 2">C-174</strain>
    </source>
</reference>
<comment type="caution">
    <text evidence="1">The sequence shown here is derived from an EMBL/GenBank/DDBJ whole genome shotgun (WGS) entry which is preliminary data.</text>
</comment>
<organism evidence="1 2">
    <name type="scientific">Chryseobacterium aquaticum</name>
    <dbReference type="NCBI Taxonomy" id="452084"/>
    <lineage>
        <taxon>Bacteria</taxon>
        <taxon>Pseudomonadati</taxon>
        <taxon>Bacteroidota</taxon>
        <taxon>Flavobacteriia</taxon>
        <taxon>Flavobacteriales</taxon>
        <taxon>Weeksellaceae</taxon>
        <taxon>Chryseobacterium group</taxon>
        <taxon>Chryseobacterium</taxon>
    </lineage>
</organism>
<dbReference type="Pfam" id="PF00132">
    <property type="entry name" value="Hexapep"/>
    <property type="match status" value="1"/>
</dbReference>
<dbReference type="GO" id="GO:0016746">
    <property type="term" value="F:acyltransferase activity"/>
    <property type="evidence" value="ECO:0007669"/>
    <property type="project" value="UniProtKB-KW"/>
</dbReference>